<name>X1GUS9_9ZZZZ</name>
<reference evidence="1" key="1">
    <citation type="journal article" date="2014" name="Front. Microbiol.">
        <title>High frequency of phylogenetically diverse reductive dehalogenase-homologous genes in deep subseafloor sedimentary metagenomes.</title>
        <authorList>
            <person name="Kawai M."/>
            <person name="Futagami T."/>
            <person name="Toyoda A."/>
            <person name="Takaki Y."/>
            <person name="Nishi S."/>
            <person name="Hori S."/>
            <person name="Arai W."/>
            <person name="Tsubouchi T."/>
            <person name="Morono Y."/>
            <person name="Uchiyama I."/>
            <person name="Ito T."/>
            <person name="Fujiyama A."/>
            <person name="Inagaki F."/>
            <person name="Takami H."/>
        </authorList>
    </citation>
    <scope>NUCLEOTIDE SEQUENCE</scope>
    <source>
        <strain evidence="1">Expedition CK06-06</strain>
    </source>
</reference>
<evidence type="ECO:0000313" key="1">
    <source>
        <dbReference type="EMBL" id="GAH36768.1"/>
    </source>
</evidence>
<organism evidence="1">
    <name type="scientific">marine sediment metagenome</name>
    <dbReference type="NCBI Taxonomy" id="412755"/>
    <lineage>
        <taxon>unclassified sequences</taxon>
        <taxon>metagenomes</taxon>
        <taxon>ecological metagenomes</taxon>
    </lineage>
</organism>
<protein>
    <submittedName>
        <fullName evidence="1">Uncharacterized protein</fullName>
    </submittedName>
</protein>
<comment type="caution">
    <text evidence="1">The sequence shown here is derived from an EMBL/GenBank/DDBJ whole genome shotgun (WGS) entry which is preliminary data.</text>
</comment>
<dbReference type="AlphaFoldDB" id="X1GUS9"/>
<proteinExistence type="predicted"/>
<gene>
    <name evidence="1" type="ORF">S03H2_13351</name>
</gene>
<feature type="non-terminal residue" evidence="1">
    <location>
        <position position="247"/>
    </location>
</feature>
<dbReference type="EMBL" id="BARU01006778">
    <property type="protein sequence ID" value="GAH36768.1"/>
    <property type="molecule type" value="Genomic_DNA"/>
</dbReference>
<accession>X1GUS9</accession>
<sequence length="247" mass="27029">MRGSAVMIAALVLSTGSLAAAPIETVLDDFEGELSGWPDEVEIVASDDGHGLRWQPSGKEPYFVYFRFGDRGVEISEWDRLEFRYKLSGATVGWWGVKIVDHPLADGLQATYQIPREQVKSDAWQTARIAIHPPQWIWGEQPSETAQTITFRASSVSEGQLTVLLDDIKVVRDRLRLTAEAAGRVETDGPGFARRFDLTVDNRSDEATGVRLSAPGLDEGLSVDLPAGTDVLAGDSVTLTARVHVRP</sequence>